<dbReference type="Proteomes" id="UP000886998">
    <property type="component" value="Unassembled WGS sequence"/>
</dbReference>
<dbReference type="EMBL" id="BMAV01015002">
    <property type="protein sequence ID" value="GFY63953.1"/>
    <property type="molecule type" value="Genomic_DNA"/>
</dbReference>
<organism evidence="1 2">
    <name type="scientific">Trichonephila inaurata madagascariensis</name>
    <dbReference type="NCBI Taxonomy" id="2747483"/>
    <lineage>
        <taxon>Eukaryota</taxon>
        <taxon>Metazoa</taxon>
        <taxon>Ecdysozoa</taxon>
        <taxon>Arthropoda</taxon>
        <taxon>Chelicerata</taxon>
        <taxon>Arachnida</taxon>
        <taxon>Araneae</taxon>
        <taxon>Araneomorphae</taxon>
        <taxon>Entelegynae</taxon>
        <taxon>Araneoidea</taxon>
        <taxon>Nephilidae</taxon>
        <taxon>Trichonephila</taxon>
        <taxon>Trichonephila inaurata</taxon>
    </lineage>
</organism>
<name>A0A8X6Y1H8_9ARAC</name>
<keyword evidence="2" id="KW-1185">Reference proteome</keyword>
<evidence type="ECO:0000313" key="2">
    <source>
        <dbReference type="Proteomes" id="UP000886998"/>
    </source>
</evidence>
<dbReference type="AlphaFoldDB" id="A0A8X6Y1H8"/>
<reference evidence="1" key="1">
    <citation type="submission" date="2020-08" db="EMBL/GenBank/DDBJ databases">
        <title>Multicomponent nature underlies the extraordinary mechanical properties of spider dragline silk.</title>
        <authorList>
            <person name="Kono N."/>
            <person name="Nakamura H."/>
            <person name="Mori M."/>
            <person name="Yoshida Y."/>
            <person name="Ohtoshi R."/>
            <person name="Malay A.D."/>
            <person name="Moran D.A.P."/>
            <person name="Tomita M."/>
            <person name="Numata K."/>
            <person name="Arakawa K."/>
        </authorList>
    </citation>
    <scope>NUCLEOTIDE SEQUENCE</scope>
</reference>
<gene>
    <name evidence="1" type="ORF">TNIN_42491</name>
</gene>
<comment type="caution">
    <text evidence="1">The sequence shown here is derived from an EMBL/GenBank/DDBJ whole genome shotgun (WGS) entry which is preliminary data.</text>
</comment>
<dbReference type="OrthoDB" id="6495421at2759"/>
<sequence>MSGCFYGLYMLTVPTFKESLRKGLQPAYEGPNKIVDRTEKLFRILRHGKEVSVSIDRLKPAYIPKESEDFPVEVNLKEIVSLQPEEIQESEQEKLWKALVDKPQHPF</sequence>
<accession>A0A8X6Y1H8</accession>
<protein>
    <submittedName>
        <fullName evidence="1">Uncharacterized protein</fullName>
    </submittedName>
</protein>
<proteinExistence type="predicted"/>
<evidence type="ECO:0000313" key="1">
    <source>
        <dbReference type="EMBL" id="GFY63953.1"/>
    </source>
</evidence>